<keyword evidence="1 5" id="KW-0479">Metal-binding</keyword>
<dbReference type="GO" id="GO:0005096">
    <property type="term" value="F:GTPase activator activity"/>
    <property type="evidence" value="ECO:0007669"/>
    <property type="project" value="UniProtKB-KW"/>
</dbReference>
<evidence type="ECO:0000313" key="8">
    <source>
        <dbReference type="EMBL" id="AMD19489.1"/>
    </source>
</evidence>
<accession>A0A120K1K3</accession>
<dbReference type="GO" id="GO:0005768">
    <property type="term" value="C:endosome"/>
    <property type="evidence" value="ECO:0007669"/>
    <property type="project" value="TreeGrafter"/>
</dbReference>
<feature type="domain" description="PH" evidence="6">
    <location>
        <begin position="424"/>
        <end position="518"/>
    </location>
</feature>
<dbReference type="SMART" id="SM00233">
    <property type="entry name" value="PH"/>
    <property type="match status" value="1"/>
</dbReference>
<dbReference type="SUPFAM" id="SSF103657">
    <property type="entry name" value="BAR/IMD domain-like"/>
    <property type="match status" value="1"/>
</dbReference>
<evidence type="ECO:0000259" key="6">
    <source>
        <dbReference type="PROSITE" id="PS50003"/>
    </source>
</evidence>
<dbReference type="InterPro" id="IPR037278">
    <property type="entry name" value="ARFGAP/RecO"/>
</dbReference>
<dbReference type="Pfam" id="PF01412">
    <property type="entry name" value="ArfGap"/>
    <property type="match status" value="1"/>
</dbReference>
<keyword evidence="5" id="KW-0040">ANK repeat</keyword>
<dbReference type="PANTHER" id="PTHR23180:SF160">
    <property type="entry name" value="ADP-RIBOSYLATION FACTOR GTPASE-ACTIVATING PROTEIN EFFECTOR PROTEIN 1"/>
    <property type="match status" value="1"/>
</dbReference>
<evidence type="ECO:0000256" key="2">
    <source>
        <dbReference type="ARBA" id="ARBA00022771"/>
    </source>
</evidence>
<dbReference type="GO" id="GO:0005802">
    <property type="term" value="C:trans-Golgi network"/>
    <property type="evidence" value="ECO:0007669"/>
    <property type="project" value="TreeGrafter"/>
</dbReference>
<evidence type="ECO:0000256" key="3">
    <source>
        <dbReference type="ARBA" id="ARBA00022833"/>
    </source>
</evidence>
<dbReference type="OrthoDB" id="10266696at2759"/>
<dbReference type="STRING" id="45286.A0A120K1K3"/>
<name>A0A120K1K3_9SACH</name>
<comment type="subcellular location">
    <subcellularLocation>
        <location evidence="5">Cytoplasm</location>
    </subcellularLocation>
</comment>
<dbReference type="Gene3D" id="1.10.220.150">
    <property type="entry name" value="Arf GTPase activating protein"/>
    <property type="match status" value="1"/>
</dbReference>
<dbReference type="Proteomes" id="UP000243052">
    <property type="component" value="Chromosome iii"/>
</dbReference>
<protein>
    <recommendedName>
        <fullName evidence="5">ADP-ribosylation factor GTPase-activating protein</fullName>
    </recommendedName>
</protein>
<keyword evidence="3 5" id="KW-0862">Zinc</keyword>
<evidence type="ECO:0000259" key="7">
    <source>
        <dbReference type="PROSITE" id="PS50115"/>
    </source>
</evidence>
<dbReference type="InterPro" id="IPR045258">
    <property type="entry name" value="ACAP1/2/3-like"/>
</dbReference>
<keyword evidence="5" id="KW-0963">Cytoplasm</keyword>
<evidence type="ECO:0000256" key="1">
    <source>
        <dbReference type="ARBA" id="ARBA00022723"/>
    </source>
</evidence>
<evidence type="ECO:0000313" key="9">
    <source>
        <dbReference type="Proteomes" id="UP000243052"/>
    </source>
</evidence>
<dbReference type="Gene3D" id="2.30.29.30">
    <property type="entry name" value="Pleckstrin-homology domain (PH domain)/Phosphotyrosine-binding domain (PTB)"/>
    <property type="match status" value="1"/>
</dbReference>
<keyword evidence="5" id="KW-0677">Repeat</keyword>
<comment type="function">
    <text evidence="5">GTPase-activating protein for the ADP ribosylation factor family.</text>
</comment>
<sequence length="819" mass="93711">MGNIKSSLQECVELDDSVVSLAAETPYGYKQKFILVGRRLYLLLDGWTIEHGKYIITLKTGTYESNLECKLFDSKGMETPVSLEEIKGSGSYLLSPHPNLREGRYTFLMNYGEKCVCRINVYCERLKKNDNDEQLAAAIDSEPVEDKKVLANGSAGTEGGLLVHSVTFPDSKRLVSNDPFPSFIQDGPQFRTQLATWESTLFVLRSYLKTLYKRSAKLKELLYLTSKAFSGVSDAFSDIHDLLKDHPLSSSYMDIILASSTLCISQSRRLSYKASITHEELLRPLQEYLNTIDLKTITNNKKLYHDQAKEYYSYVGKHLSQRTDSALLPKRVQFELQRYDYFYSLLNYIMGSHSRDFAVMLAKFQMYIDPIKKPTIIQLARLYRANYPKFIKLTTEERERLSNVNNYSDLNDFYHLSTDNTSSTPLKEGLLWSYRNNGWHKQWVVLQGSQLSEYSDWKTEAKVRSRPSVSLTFACVKRSAKKPNGFDIITTNSEARSFQAESEDEMKQWLQVLQSAVGVMNIEDSDETRDPLTIVRNTDPSNSTCCDCHSDKLVEWISLNLLCVVCINCSGVHRSLGAHVSKIRSLTLDSFNTRESMDLLKYVSNYYVNSLYEVDKPPLEPTATTAERTAYITEKYADRDQKRLGGSPSRLRVSLIKAIHLESIYLLQKCVAEGVLLSDSYWAQAYDDESLFQYSLKHYEGTKEHQIFTVTEFLVLNGMPVDDFTESPDLASKWSPAQLEYWKSKYQSHHCKNVQVSPQKIPEAVYSYIARSPTSPVVNSYKRWSIGSSPGSNYHFSPPIIGKRHLKFPKKPKKINQDE</sequence>
<dbReference type="PROSITE" id="PS50115">
    <property type="entry name" value="ARFGAP"/>
    <property type="match status" value="1"/>
</dbReference>
<organism evidence="8 9">
    <name type="scientific">Eremothecium sinecaudum</name>
    <dbReference type="NCBI Taxonomy" id="45286"/>
    <lineage>
        <taxon>Eukaryota</taxon>
        <taxon>Fungi</taxon>
        <taxon>Dikarya</taxon>
        <taxon>Ascomycota</taxon>
        <taxon>Saccharomycotina</taxon>
        <taxon>Saccharomycetes</taxon>
        <taxon>Saccharomycetales</taxon>
        <taxon>Saccharomycetaceae</taxon>
        <taxon>Eremothecium</taxon>
    </lineage>
</organism>
<dbReference type="SMART" id="SM00105">
    <property type="entry name" value="ArfGap"/>
    <property type="match status" value="1"/>
</dbReference>
<dbReference type="EMBL" id="CP014243">
    <property type="protein sequence ID" value="AMD19489.1"/>
    <property type="molecule type" value="Genomic_DNA"/>
</dbReference>
<dbReference type="PROSITE" id="PS50003">
    <property type="entry name" value="PH_DOMAIN"/>
    <property type="match status" value="1"/>
</dbReference>
<dbReference type="InterPro" id="IPR011993">
    <property type="entry name" value="PH-like_dom_sf"/>
</dbReference>
<dbReference type="GO" id="GO:0008270">
    <property type="term" value="F:zinc ion binding"/>
    <property type="evidence" value="ECO:0007669"/>
    <property type="project" value="UniProtKB-KW"/>
</dbReference>
<dbReference type="GeneID" id="28722692"/>
<keyword evidence="2 4" id="KW-0863">Zinc-finger</keyword>
<dbReference type="Pfam" id="PF00169">
    <property type="entry name" value="PH"/>
    <property type="match status" value="1"/>
</dbReference>
<dbReference type="InterPro" id="IPR038508">
    <property type="entry name" value="ArfGAP_dom_sf"/>
</dbReference>
<keyword evidence="5" id="KW-0343">GTPase activation</keyword>
<dbReference type="CDD" id="cd08204">
    <property type="entry name" value="ArfGap"/>
    <property type="match status" value="1"/>
</dbReference>
<proteinExistence type="predicted"/>
<feature type="domain" description="Arf-GAP" evidence="7">
    <location>
        <begin position="529"/>
        <end position="639"/>
    </location>
</feature>
<dbReference type="SUPFAM" id="SSF57863">
    <property type="entry name" value="ArfGap/RecO-like zinc finger"/>
    <property type="match status" value="1"/>
</dbReference>
<evidence type="ECO:0000256" key="5">
    <source>
        <dbReference type="RuleBase" id="RU369028"/>
    </source>
</evidence>
<dbReference type="RefSeq" id="XP_017986485.1">
    <property type="nucleotide sequence ID" value="XM_018131627.1"/>
</dbReference>
<dbReference type="Gene3D" id="1.20.1270.60">
    <property type="entry name" value="Arfaptin homology (AH) domain/BAR domain"/>
    <property type="match status" value="1"/>
</dbReference>
<dbReference type="InterPro" id="IPR027267">
    <property type="entry name" value="AH/BAR_dom_sf"/>
</dbReference>
<dbReference type="SUPFAM" id="SSF50729">
    <property type="entry name" value="PH domain-like"/>
    <property type="match status" value="1"/>
</dbReference>
<evidence type="ECO:0000256" key="4">
    <source>
        <dbReference type="PROSITE-ProRule" id="PRU00288"/>
    </source>
</evidence>
<dbReference type="InterPro" id="IPR001164">
    <property type="entry name" value="ArfGAP_dom"/>
</dbReference>
<reference evidence="8 9" key="1">
    <citation type="submission" date="2016-01" db="EMBL/GenBank/DDBJ databases">
        <title>Genome sequence of the yeast Holleya sinecauda.</title>
        <authorList>
            <person name="Dietrich F.S."/>
        </authorList>
    </citation>
    <scope>NUCLEOTIDE SEQUENCE [LARGE SCALE GENOMIC DNA]</scope>
    <source>
        <strain evidence="8 9">ATCC 58844</strain>
    </source>
</reference>
<dbReference type="CDD" id="cd00821">
    <property type="entry name" value="PH"/>
    <property type="match status" value="1"/>
</dbReference>
<dbReference type="AlphaFoldDB" id="A0A120K1K3"/>
<keyword evidence="9" id="KW-1185">Reference proteome</keyword>
<dbReference type="PANTHER" id="PTHR23180">
    <property type="entry name" value="CENTAURIN/ARF"/>
    <property type="match status" value="1"/>
</dbReference>
<dbReference type="GO" id="GO:0006891">
    <property type="term" value="P:intra-Golgi vesicle-mediated transport"/>
    <property type="evidence" value="ECO:0007669"/>
    <property type="project" value="TreeGrafter"/>
</dbReference>
<gene>
    <name evidence="8" type="ORF">AW171_hschr31327</name>
</gene>
<dbReference type="InterPro" id="IPR001849">
    <property type="entry name" value="PH_domain"/>
</dbReference>